<accession>A0AAE8XXW0</accession>
<gene>
    <name evidence="2" type="ORF">HRTV-25_gp101</name>
</gene>
<dbReference type="EMBL" id="MZ334521">
    <property type="protein sequence ID" value="UBF22682.1"/>
    <property type="molecule type" value="Genomic_DNA"/>
</dbReference>
<evidence type="ECO:0000256" key="1">
    <source>
        <dbReference type="SAM" id="MobiDB-lite"/>
    </source>
</evidence>
<sequence>MSLTWDEVIALASIEATHDYDYRGYDIESKHPDKSEYVERFMDYYDELIETHIISSWPVDPPGSRRMAKGRAETAWQEDFPLE</sequence>
<protein>
    <submittedName>
        <fullName evidence="2">Uncharacterized protein</fullName>
    </submittedName>
</protein>
<keyword evidence="3" id="KW-1185">Reference proteome</keyword>
<dbReference type="Proteomes" id="UP000827232">
    <property type="component" value="Segment"/>
</dbReference>
<proteinExistence type="predicted"/>
<evidence type="ECO:0000313" key="2">
    <source>
        <dbReference type="EMBL" id="UBF22682.1"/>
    </source>
</evidence>
<evidence type="ECO:0000313" key="3">
    <source>
        <dbReference type="Proteomes" id="UP000827232"/>
    </source>
</evidence>
<feature type="region of interest" description="Disordered" evidence="1">
    <location>
        <begin position="61"/>
        <end position="83"/>
    </location>
</feature>
<name>A0AAE8XXW0_9CAUD</name>
<reference evidence="2" key="1">
    <citation type="submission" date="2021-05" db="EMBL/GenBank/DDBJ databases">
        <title>Diversity, taxonomy and evolution of archaeal viruses of the class Caudoviricetes.</title>
        <authorList>
            <person name="Liu Y."/>
            <person name="Demina T.A."/>
            <person name="Roux S."/>
            <person name="Aiewsakun P."/>
            <person name="Kazlauskas D."/>
            <person name="Simmonds P."/>
            <person name="Prangishvili D."/>
            <person name="Oksanen H.M."/>
            <person name="Krupovic M."/>
        </authorList>
    </citation>
    <scope>NUCLEOTIDE SEQUENCE</scope>
    <source>
        <strain evidence="2">HRTV-25/14</strain>
    </source>
</reference>
<organism evidence="2 3">
    <name type="scientific">Halorubrum tailed virus 25</name>
    <dbReference type="NCBI Taxonomy" id="2878006"/>
    <lineage>
        <taxon>Viruses</taxon>
        <taxon>Duplodnaviria</taxon>
        <taxon>Heunggongvirae</taxon>
        <taxon>Uroviricota</taxon>
        <taxon>Caudoviricetes</taxon>
        <taxon>Thumleimavirales</taxon>
        <taxon>Hafunaviridae</taxon>
        <taxon>Laminvirus</taxon>
        <taxon>Laminvirus thailandense</taxon>
        <taxon>Laminvirus HRTV25</taxon>
    </lineage>
</organism>